<organism evidence="1 2">
    <name type="scientific">Roseburia hominis (strain DSM 16839 / JCM 17582 / NCIMB 14029 / A2-183)</name>
    <dbReference type="NCBI Taxonomy" id="585394"/>
    <lineage>
        <taxon>Bacteria</taxon>
        <taxon>Bacillati</taxon>
        <taxon>Bacillota</taxon>
        <taxon>Clostridia</taxon>
        <taxon>Lachnospirales</taxon>
        <taxon>Lachnospiraceae</taxon>
        <taxon>Roseburia</taxon>
    </lineage>
</organism>
<proteinExistence type="predicted"/>
<dbReference type="KEGG" id="rho:RHOM_00245"/>
<sequence>MCYRLTYDMLRRTKNCREIIESASRPNENLDKRLTFDGFQAWYLERAGLLGE</sequence>
<dbReference type="AlphaFoldDB" id="G2SZ20"/>
<reference evidence="1 2" key="1">
    <citation type="journal article" date="2015" name="Genome Announc.">
        <title>Complete genome sequence of the human gut symbiont Roseburia hominis.</title>
        <authorList>
            <person name="Travis A.J."/>
            <person name="Kelly D."/>
            <person name="Flint H.J."/>
            <person name="Aminov R.I."/>
        </authorList>
    </citation>
    <scope>NUCLEOTIDE SEQUENCE [LARGE SCALE GENOMIC DNA]</scope>
    <source>
        <strain evidence="2">DSM 16839 / JCM 17582 / NCIMB 14029 / A2-183</strain>
    </source>
</reference>
<evidence type="ECO:0000313" key="1">
    <source>
        <dbReference type="EMBL" id="AEN95178.1"/>
    </source>
</evidence>
<dbReference type="RefSeq" id="WP_014078272.1">
    <property type="nucleotide sequence ID" value="NC_015977.1"/>
</dbReference>
<accession>G2SZ20</accession>
<dbReference type="GeneID" id="93725131"/>
<protein>
    <submittedName>
        <fullName evidence="1">Uncharacterized protein</fullName>
    </submittedName>
</protein>
<dbReference type="STRING" id="585394.RHOM_00245"/>
<dbReference type="HOGENOM" id="CLU_3084337_0_0_9"/>
<name>G2SZ20_ROSHA</name>
<gene>
    <name evidence="1" type="ordered locus">RHOM_00245</name>
</gene>
<dbReference type="Proteomes" id="UP000008178">
    <property type="component" value="Chromosome"/>
</dbReference>
<evidence type="ECO:0000313" key="2">
    <source>
        <dbReference type="Proteomes" id="UP000008178"/>
    </source>
</evidence>
<dbReference type="EMBL" id="CP003040">
    <property type="protein sequence ID" value="AEN95178.1"/>
    <property type="molecule type" value="Genomic_DNA"/>
</dbReference>
<keyword evidence="2" id="KW-1185">Reference proteome</keyword>